<organism evidence="10">
    <name type="scientific">Amphimedon queenslandica</name>
    <name type="common">Sponge</name>
    <dbReference type="NCBI Taxonomy" id="400682"/>
    <lineage>
        <taxon>Eukaryota</taxon>
        <taxon>Metazoa</taxon>
        <taxon>Porifera</taxon>
        <taxon>Demospongiae</taxon>
        <taxon>Heteroscleromorpha</taxon>
        <taxon>Haplosclerida</taxon>
        <taxon>Niphatidae</taxon>
        <taxon>Amphimedon</taxon>
    </lineage>
</organism>
<dbReference type="InterPro" id="IPR016192">
    <property type="entry name" value="APOBEC/CMP_deaminase_Zn-bd"/>
</dbReference>
<evidence type="ECO:0000256" key="2">
    <source>
        <dbReference type="ARBA" id="ARBA00022723"/>
    </source>
</evidence>
<reference evidence="10" key="1">
    <citation type="submission" date="2017-05" db="UniProtKB">
        <authorList>
            <consortium name="EnsemblMetazoa"/>
        </authorList>
    </citation>
    <scope>IDENTIFICATION</scope>
</reference>
<evidence type="ECO:0000256" key="6">
    <source>
        <dbReference type="ARBA" id="ARBA00038938"/>
    </source>
</evidence>
<dbReference type="PANTHER" id="PTHR11086:SF18">
    <property type="entry name" value="DEOXYCYTIDYLATE DEAMINASE"/>
    <property type="match status" value="1"/>
</dbReference>
<dbReference type="AlphaFoldDB" id="A0A1X7TJE4"/>
<comment type="similarity">
    <text evidence="1">Belongs to the cytidine and deoxycytidylate deaminase family.</text>
</comment>
<evidence type="ECO:0000256" key="4">
    <source>
        <dbReference type="ARBA" id="ARBA00022801"/>
    </source>
</evidence>
<dbReference type="PANTHER" id="PTHR11086">
    <property type="entry name" value="DEOXYCYTIDYLATE DEAMINASE-RELATED"/>
    <property type="match status" value="1"/>
</dbReference>
<feature type="coiled-coil region" evidence="8">
    <location>
        <begin position="62"/>
        <end position="178"/>
    </location>
</feature>
<keyword evidence="3" id="KW-0545">Nucleotide biosynthesis</keyword>
<dbReference type="eggNOG" id="KOG3127">
    <property type="taxonomic scope" value="Eukaryota"/>
</dbReference>
<dbReference type="GO" id="GO:0005737">
    <property type="term" value="C:cytoplasm"/>
    <property type="evidence" value="ECO:0007669"/>
    <property type="project" value="TreeGrafter"/>
</dbReference>
<keyword evidence="5" id="KW-0862">Zinc</keyword>
<dbReference type="PROSITE" id="PS00903">
    <property type="entry name" value="CYT_DCMP_DEAMINASES_1"/>
    <property type="match status" value="1"/>
</dbReference>
<dbReference type="PROSITE" id="PS51747">
    <property type="entry name" value="CYT_DCMP_DEAMINASES_2"/>
    <property type="match status" value="2"/>
</dbReference>
<dbReference type="OrthoDB" id="6710946at2759"/>
<dbReference type="InterPro" id="IPR015517">
    <property type="entry name" value="dCMP_deaminase-rel"/>
</dbReference>
<dbReference type="GO" id="GO:0008270">
    <property type="term" value="F:zinc ion binding"/>
    <property type="evidence" value="ECO:0007669"/>
    <property type="project" value="InterPro"/>
</dbReference>
<dbReference type="SUPFAM" id="SSF53927">
    <property type="entry name" value="Cytidine deaminase-like"/>
    <property type="match status" value="2"/>
</dbReference>
<dbReference type="Gene3D" id="3.40.140.10">
    <property type="entry name" value="Cytidine Deaminase, domain 2"/>
    <property type="match status" value="2"/>
</dbReference>
<keyword evidence="4" id="KW-0378">Hydrolase</keyword>
<keyword evidence="2" id="KW-0479">Metal-binding</keyword>
<dbReference type="EnsemblMetazoa" id="Aqu2.1.14922_001">
    <property type="protein sequence ID" value="Aqu2.1.14922_001"/>
    <property type="gene ID" value="Aqu2.1.14922"/>
</dbReference>
<dbReference type="Pfam" id="PF00383">
    <property type="entry name" value="dCMP_cyt_deam_1"/>
    <property type="match status" value="2"/>
</dbReference>
<protein>
    <recommendedName>
        <fullName evidence="7">dCMP deaminase</fullName>
        <ecNumber evidence="6">3.5.4.12</ecNumber>
    </recommendedName>
    <alternativeName>
        <fullName evidence="7">dCMP deaminase</fullName>
    </alternativeName>
</protein>
<proteinExistence type="inferred from homology"/>
<evidence type="ECO:0000256" key="8">
    <source>
        <dbReference type="SAM" id="Coils"/>
    </source>
</evidence>
<evidence type="ECO:0000313" key="10">
    <source>
        <dbReference type="EnsemblMetazoa" id="Aqu2.1.14922_001"/>
    </source>
</evidence>
<dbReference type="InParanoid" id="A0A1X7TJE4"/>
<feature type="domain" description="CMP/dCMP-type deaminase" evidence="9">
    <location>
        <begin position="371"/>
        <end position="494"/>
    </location>
</feature>
<dbReference type="STRING" id="400682.A0A1X7TJE4"/>
<evidence type="ECO:0000256" key="7">
    <source>
        <dbReference type="ARBA" id="ARBA00041763"/>
    </source>
</evidence>
<dbReference type="InterPro" id="IPR002125">
    <property type="entry name" value="CMP_dCMP_dom"/>
</dbReference>
<dbReference type="InterPro" id="IPR016193">
    <property type="entry name" value="Cytidine_deaminase-like"/>
</dbReference>
<name>A0A1X7TJE4_AMPQE</name>
<dbReference type="GO" id="GO:0004132">
    <property type="term" value="F:dCMP deaminase activity"/>
    <property type="evidence" value="ECO:0007669"/>
    <property type="project" value="TreeGrafter"/>
</dbReference>
<evidence type="ECO:0000256" key="5">
    <source>
        <dbReference type="ARBA" id="ARBA00022833"/>
    </source>
</evidence>
<dbReference type="EC" id="3.5.4.12" evidence="6"/>
<feature type="domain" description="CMP/dCMP-type deaminase" evidence="9">
    <location>
        <begin position="178"/>
        <end position="321"/>
    </location>
</feature>
<sequence length="623" mass="71856">MSDSEEKKIEEVCAEIEKFHKKINEQKVKVYTKEKLLQEFDEVITKMNDIADQMTETETEMLKKEKDCNKDLEKKIEETTRVKALQPADDKEKQKKLKKCQELLKEIKSLKCEMEYANSTKENVQEIRKNANIIKEKAETAKTRVADAESSPNLEKEVQELEKIKAEAKVVEQEANEEWDEYYMNIACLAALRSKDPSTPVGACIADTESCQVVGIGYNSMPYVEGGNNDKIFPWKGSTTDKINPELKYPYVVHAAVNAIASKPSESIEGCTIYLTHCPDKDCVQAIIKAKIKKIVYCMFTRHDEYERETEDDMEVAKKILERNAVKIRKFKNENAGGQLKDRIDRIRPRYTKKNKDECKWPTESAKDFIPWETFFMEIALLSKERSAHSEYQVGACVVSPKKQVLAVGYNAYPEDMIHEETEDEKKDNEEESEYISHAEYKAILGISPSVQGCTLYVTQYPCHMCAKVIVQSGIREVIYDEDGGWKQPSYISSRKILTTCLGTENINNIRSYDKKLPASRYVHPIIIEESTTIIGLLLDYWIFYWIFWIFWEGVPDYRPVGANANWSIASLRTPDNYTPLKKGILYRTETGNSETLKTILRQNSYGRRNSTRNRRKCAAKRN</sequence>
<accession>A0A1X7TJE4</accession>
<evidence type="ECO:0000259" key="9">
    <source>
        <dbReference type="PROSITE" id="PS51747"/>
    </source>
</evidence>
<keyword evidence="8" id="KW-0175">Coiled coil</keyword>
<evidence type="ECO:0000256" key="1">
    <source>
        <dbReference type="ARBA" id="ARBA00006576"/>
    </source>
</evidence>
<evidence type="ECO:0000256" key="3">
    <source>
        <dbReference type="ARBA" id="ARBA00022727"/>
    </source>
</evidence>